<comment type="caution">
    <text evidence="7">The sequence shown here is derived from an EMBL/GenBank/DDBJ whole genome shotgun (WGS) entry which is preliminary data.</text>
</comment>
<evidence type="ECO:0000256" key="5">
    <source>
        <dbReference type="SAM" id="SignalP"/>
    </source>
</evidence>
<protein>
    <submittedName>
        <fullName evidence="7">Transporter substrate-binding domain-containing protein</fullName>
    </submittedName>
</protein>
<organism evidence="7 8">
    <name type="scientific">Paracoccus gahaiensis</name>
    <dbReference type="NCBI Taxonomy" id="1706839"/>
    <lineage>
        <taxon>Bacteria</taxon>
        <taxon>Pseudomonadati</taxon>
        <taxon>Pseudomonadota</taxon>
        <taxon>Alphaproteobacteria</taxon>
        <taxon>Rhodobacterales</taxon>
        <taxon>Paracoccaceae</taxon>
        <taxon>Paracoccus</taxon>
    </lineage>
</organism>
<dbReference type="OrthoDB" id="9807134at2"/>
<keyword evidence="3 5" id="KW-0732">Signal</keyword>
<accession>A0A4U0R5F9</accession>
<evidence type="ECO:0000313" key="8">
    <source>
        <dbReference type="Proteomes" id="UP000309747"/>
    </source>
</evidence>
<sequence length="250" mass="26522">MKSLTLAATALALTAGLAPVSSLAQTQTVRMGTEGAYAPYNFIDDATGEVTGFEIELGNALCERAGLDCTWVRNDWDSIIPNLVSSNYDTIMAGMNINEERQAVIAFTQPYTPAMPSAYAALSADVDVEGGIIAAQTNTIQAGHVAGTDAVLLEFPNPDQTVAAVRNGEADAVFADKDFLAPIVEESGGELVWVEGFDTVTLGEGIGMGLRQSDTELLETFDAQIAAMKEDGSLNELILKWFGEDALVFE</sequence>
<name>A0A4U0R5F9_9RHOB</name>
<evidence type="ECO:0000256" key="2">
    <source>
        <dbReference type="ARBA" id="ARBA00010333"/>
    </source>
</evidence>
<evidence type="ECO:0000313" key="7">
    <source>
        <dbReference type="EMBL" id="TJZ89580.1"/>
    </source>
</evidence>
<evidence type="ECO:0000256" key="1">
    <source>
        <dbReference type="ARBA" id="ARBA00004196"/>
    </source>
</evidence>
<evidence type="ECO:0000259" key="6">
    <source>
        <dbReference type="SMART" id="SM00062"/>
    </source>
</evidence>
<comment type="similarity">
    <text evidence="2 4">Belongs to the bacterial solute-binding protein 3 family.</text>
</comment>
<dbReference type="SMART" id="SM00062">
    <property type="entry name" value="PBPb"/>
    <property type="match status" value="1"/>
</dbReference>
<reference evidence="7 8" key="1">
    <citation type="submission" date="2019-04" db="EMBL/GenBank/DDBJ databases">
        <authorList>
            <person name="Li J."/>
        </authorList>
    </citation>
    <scope>NUCLEOTIDE SEQUENCE [LARGE SCALE GENOMIC DNA]</scope>
    <source>
        <strain evidence="7 8">KCTC 42687</strain>
    </source>
</reference>
<dbReference type="EMBL" id="SUNI01000030">
    <property type="protein sequence ID" value="TJZ89580.1"/>
    <property type="molecule type" value="Genomic_DNA"/>
</dbReference>
<dbReference type="GO" id="GO:0030313">
    <property type="term" value="C:cell envelope"/>
    <property type="evidence" value="ECO:0007669"/>
    <property type="project" value="UniProtKB-SubCell"/>
</dbReference>
<proteinExistence type="inferred from homology"/>
<dbReference type="RefSeq" id="WP_136887531.1">
    <property type="nucleotide sequence ID" value="NZ_SUNI01000030.1"/>
</dbReference>
<dbReference type="PANTHER" id="PTHR35936">
    <property type="entry name" value="MEMBRANE-BOUND LYTIC MUREIN TRANSGLYCOSYLASE F"/>
    <property type="match status" value="1"/>
</dbReference>
<evidence type="ECO:0000256" key="4">
    <source>
        <dbReference type="RuleBase" id="RU003744"/>
    </source>
</evidence>
<feature type="chain" id="PRO_5020400358" evidence="5">
    <location>
        <begin position="25"/>
        <end position="250"/>
    </location>
</feature>
<dbReference type="Pfam" id="PF00497">
    <property type="entry name" value="SBP_bac_3"/>
    <property type="match status" value="1"/>
</dbReference>
<feature type="signal peptide" evidence="5">
    <location>
        <begin position="1"/>
        <end position="24"/>
    </location>
</feature>
<dbReference type="InterPro" id="IPR018313">
    <property type="entry name" value="SBP_3_CS"/>
</dbReference>
<dbReference type="PROSITE" id="PS01039">
    <property type="entry name" value="SBP_BACTERIAL_3"/>
    <property type="match status" value="1"/>
</dbReference>
<comment type="subcellular location">
    <subcellularLocation>
        <location evidence="1">Cell envelope</location>
    </subcellularLocation>
</comment>
<dbReference type="Gene3D" id="3.40.190.10">
    <property type="entry name" value="Periplasmic binding protein-like II"/>
    <property type="match status" value="2"/>
</dbReference>
<evidence type="ECO:0000256" key="3">
    <source>
        <dbReference type="ARBA" id="ARBA00022729"/>
    </source>
</evidence>
<dbReference type="InterPro" id="IPR001638">
    <property type="entry name" value="Solute-binding_3/MltF_N"/>
</dbReference>
<feature type="domain" description="Solute-binding protein family 3/N-terminal" evidence="6">
    <location>
        <begin position="28"/>
        <end position="245"/>
    </location>
</feature>
<keyword evidence="8" id="KW-1185">Reference proteome</keyword>
<dbReference type="AlphaFoldDB" id="A0A4U0R5F9"/>
<dbReference type="Proteomes" id="UP000309747">
    <property type="component" value="Unassembled WGS sequence"/>
</dbReference>
<dbReference type="PANTHER" id="PTHR35936:SF19">
    <property type="entry name" value="AMINO-ACID-BINDING PROTEIN YXEM-RELATED"/>
    <property type="match status" value="1"/>
</dbReference>
<dbReference type="SUPFAM" id="SSF53850">
    <property type="entry name" value="Periplasmic binding protein-like II"/>
    <property type="match status" value="1"/>
</dbReference>
<gene>
    <name evidence="7" type="ORF">FA743_18365</name>
</gene>